<dbReference type="EMBL" id="CP036526">
    <property type="protein sequence ID" value="QDT10582.1"/>
    <property type="molecule type" value="Genomic_DNA"/>
</dbReference>
<evidence type="ECO:0000256" key="1">
    <source>
        <dbReference type="SAM" id="Phobius"/>
    </source>
</evidence>
<dbReference type="AlphaFoldDB" id="A0A517NU00"/>
<proteinExistence type="predicted"/>
<keyword evidence="1" id="KW-0472">Membrane</keyword>
<gene>
    <name evidence="3" type="ORF">K239x_25390</name>
</gene>
<evidence type="ECO:0000313" key="4">
    <source>
        <dbReference type="Proteomes" id="UP000319817"/>
    </source>
</evidence>
<feature type="domain" description="Lnb N-terminal periplasmic" evidence="2">
    <location>
        <begin position="109"/>
        <end position="256"/>
    </location>
</feature>
<sequence length="320" mass="37090">MLTYFVWSVGALYHLQFVPAPVGLLLAVGYFVGAIWLLRHLQDRSRWLACIAGSVLLVYLITLAQQPSNDRNWAIEQTRTPLVEIDDDHVSVRNVRNNTYRSEADFDVHYRDESFRLSELTDVWFVVQKFSALEGLAHTFLSFERASEVGPQFLGVSVEIRRERGETYSPIRGLYRNFEVIYILGDERDLIGSRTVMRPDDRVWMYRVNATPGEVQLLFSDIAKQINQLNRRPEFYHTLLRNCTNEIVSHTYELTPAPINWLDPRIVLPGFSGRFAYSQGLVGKEDQSWADLQTESRIDARAREAGLVPDFSMRIRNRDW</sequence>
<accession>A0A517NU00</accession>
<keyword evidence="1" id="KW-0812">Transmembrane</keyword>
<feature type="transmembrane region" description="Helical" evidence="1">
    <location>
        <begin position="45"/>
        <end position="64"/>
    </location>
</feature>
<keyword evidence="4" id="KW-1185">Reference proteome</keyword>
<evidence type="ECO:0000259" key="2">
    <source>
        <dbReference type="Pfam" id="PF13387"/>
    </source>
</evidence>
<reference evidence="3 4" key="1">
    <citation type="submission" date="2019-02" db="EMBL/GenBank/DDBJ databases">
        <title>Deep-cultivation of Planctomycetes and their phenomic and genomic characterization uncovers novel biology.</title>
        <authorList>
            <person name="Wiegand S."/>
            <person name="Jogler M."/>
            <person name="Boedeker C."/>
            <person name="Pinto D."/>
            <person name="Vollmers J."/>
            <person name="Rivas-Marin E."/>
            <person name="Kohn T."/>
            <person name="Peeters S.H."/>
            <person name="Heuer A."/>
            <person name="Rast P."/>
            <person name="Oberbeckmann S."/>
            <person name="Bunk B."/>
            <person name="Jeske O."/>
            <person name="Meyerdierks A."/>
            <person name="Storesund J.E."/>
            <person name="Kallscheuer N."/>
            <person name="Luecker S."/>
            <person name="Lage O.M."/>
            <person name="Pohl T."/>
            <person name="Merkel B.J."/>
            <person name="Hornburger P."/>
            <person name="Mueller R.-W."/>
            <person name="Bruemmer F."/>
            <person name="Labrenz M."/>
            <person name="Spormann A.M."/>
            <person name="Op den Camp H."/>
            <person name="Overmann J."/>
            <person name="Amann R."/>
            <person name="Jetten M.S.M."/>
            <person name="Mascher T."/>
            <person name="Medema M.H."/>
            <person name="Devos D.P."/>
            <person name="Kaster A.-K."/>
            <person name="Ovreas L."/>
            <person name="Rohde M."/>
            <person name="Galperin M.Y."/>
            <person name="Jogler C."/>
        </authorList>
    </citation>
    <scope>NUCLEOTIDE SEQUENCE [LARGE SCALE GENOMIC DNA]</scope>
    <source>
        <strain evidence="3 4">K23_9</strain>
    </source>
</reference>
<dbReference type="Pfam" id="PF13387">
    <property type="entry name" value="Lnb_N"/>
    <property type="match status" value="1"/>
</dbReference>
<protein>
    <recommendedName>
        <fullName evidence="2">Lnb N-terminal periplasmic domain-containing protein</fullName>
    </recommendedName>
</protein>
<keyword evidence="1" id="KW-1133">Transmembrane helix</keyword>
<organism evidence="3 4">
    <name type="scientific">Stieleria marina</name>
    <dbReference type="NCBI Taxonomy" id="1930275"/>
    <lineage>
        <taxon>Bacteria</taxon>
        <taxon>Pseudomonadati</taxon>
        <taxon>Planctomycetota</taxon>
        <taxon>Planctomycetia</taxon>
        <taxon>Pirellulales</taxon>
        <taxon>Pirellulaceae</taxon>
        <taxon>Stieleria</taxon>
    </lineage>
</organism>
<dbReference type="InterPro" id="IPR025178">
    <property type="entry name" value="Lnb_N"/>
</dbReference>
<name>A0A517NU00_9BACT</name>
<feature type="transmembrane region" description="Helical" evidence="1">
    <location>
        <begin position="20"/>
        <end position="38"/>
    </location>
</feature>
<dbReference type="Proteomes" id="UP000319817">
    <property type="component" value="Chromosome"/>
</dbReference>
<evidence type="ECO:0000313" key="3">
    <source>
        <dbReference type="EMBL" id="QDT10582.1"/>
    </source>
</evidence>